<evidence type="ECO:0000313" key="3">
    <source>
        <dbReference type="Proteomes" id="UP000829196"/>
    </source>
</evidence>
<reference evidence="2" key="1">
    <citation type="journal article" date="2022" name="Front. Genet.">
        <title>Chromosome-Scale Assembly of the Dendrobium nobile Genome Provides Insights Into the Molecular Mechanism of the Biosynthesis of the Medicinal Active Ingredient of Dendrobium.</title>
        <authorList>
            <person name="Xu Q."/>
            <person name="Niu S.-C."/>
            <person name="Li K.-L."/>
            <person name="Zheng P.-J."/>
            <person name="Zhang X.-J."/>
            <person name="Jia Y."/>
            <person name="Liu Y."/>
            <person name="Niu Y.-X."/>
            <person name="Yu L.-H."/>
            <person name="Chen D.-F."/>
            <person name="Zhang G.-Q."/>
        </authorList>
    </citation>
    <scope>NUCLEOTIDE SEQUENCE</scope>
    <source>
        <tissue evidence="2">Leaf</tissue>
    </source>
</reference>
<keyword evidence="1" id="KW-1133">Transmembrane helix</keyword>
<keyword evidence="1" id="KW-0812">Transmembrane</keyword>
<organism evidence="2 3">
    <name type="scientific">Dendrobium nobile</name>
    <name type="common">Orchid</name>
    <dbReference type="NCBI Taxonomy" id="94219"/>
    <lineage>
        <taxon>Eukaryota</taxon>
        <taxon>Viridiplantae</taxon>
        <taxon>Streptophyta</taxon>
        <taxon>Embryophyta</taxon>
        <taxon>Tracheophyta</taxon>
        <taxon>Spermatophyta</taxon>
        <taxon>Magnoliopsida</taxon>
        <taxon>Liliopsida</taxon>
        <taxon>Asparagales</taxon>
        <taxon>Orchidaceae</taxon>
        <taxon>Epidendroideae</taxon>
        <taxon>Malaxideae</taxon>
        <taxon>Dendrobiinae</taxon>
        <taxon>Dendrobium</taxon>
    </lineage>
</organism>
<proteinExistence type="predicted"/>
<dbReference type="Proteomes" id="UP000829196">
    <property type="component" value="Unassembled WGS sequence"/>
</dbReference>
<feature type="transmembrane region" description="Helical" evidence="1">
    <location>
        <begin position="28"/>
        <end position="48"/>
    </location>
</feature>
<keyword evidence="3" id="KW-1185">Reference proteome</keyword>
<accession>A0A8T3C7B8</accession>
<dbReference type="EMBL" id="JAGYWB010000002">
    <property type="protein sequence ID" value="KAI0529710.1"/>
    <property type="molecule type" value="Genomic_DNA"/>
</dbReference>
<evidence type="ECO:0000313" key="2">
    <source>
        <dbReference type="EMBL" id="KAI0529710.1"/>
    </source>
</evidence>
<gene>
    <name evidence="2" type="ORF">KFK09_002267</name>
</gene>
<comment type="caution">
    <text evidence="2">The sequence shown here is derived from an EMBL/GenBank/DDBJ whole genome shotgun (WGS) entry which is preliminary data.</text>
</comment>
<name>A0A8T3C7B8_DENNO</name>
<keyword evidence="1" id="KW-0472">Membrane</keyword>
<protein>
    <submittedName>
        <fullName evidence="2">Uncharacterized protein</fullName>
    </submittedName>
</protein>
<sequence>MHITTKEQNQLIEVLKDDKQLSFSSLQVSPKCVFPILYALMLWNNYYVRTKN</sequence>
<dbReference type="AlphaFoldDB" id="A0A8T3C7B8"/>
<evidence type="ECO:0000256" key="1">
    <source>
        <dbReference type="SAM" id="Phobius"/>
    </source>
</evidence>